<dbReference type="InterPro" id="IPR006034">
    <property type="entry name" value="Asparaginase/glutaminase-like"/>
</dbReference>
<evidence type="ECO:0000256" key="2">
    <source>
        <dbReference type="SAM" id="MobiDB-lite"/>
    </source>
</evidence>
<reference evidence="5 6" key="1">
    <citation type="journal article" date="2018" name="Plant J.">
        <title>Genome sequences of Chlorella sorokiniana UTEX 1602 and Micractinium conductrix SAG 241.80: implications to maltose excretion by a green alga.</title>
        <authorList>
            <person name="Arriola M.B."/>
            <person name="Velmurugan N."/>
            <person name="Zhang Y."/>
            <person name="Plunkett M.H."/>
            <person name="Hondzo H."/>
            <person name="Barney B.M."/>
        </authorList>
    </citation>
    <scope>NUCLEOTIDE SEQUENCE [LARGE SCALE GENOMIC DNA]</scope>
    <source>
        <strain evidence="5 6">SAG 241.80</strain>
    </source>
</reference>
<dbReference type="GO" id="GO:0004067">
    <property type="term" value="F:asparaginase activity"/>
    <property type="evidence" value="ECO:0007669"/>
    <property type="project" value="UniProtKB-UniRule"/>
</dbReference>
<dbReference type="InterPro" id="IPR027474">
    <property type="entry name" value="L-asparaginase_N"/>
</dbReference>
<feature type="signal peptide" evidence="3">
    <location>
        <begin position="1"/>
        <end position="18"/>
    </location>
</feature>
<evidence type="ECO:0000256" key="3">
    <source>
        <dbReference type="SAM" id="SignalP"/>
    </source>
</evidence>
<dbReference type="EC" id="3.5.1.1" evidence="1"/>
<evidence type="ECO:0000313" key="6">
    <source>
        <dbReference type="Proteomes" id="UP000239649"/>
    </source>
</evidence>
<dbReference type="AlphaFoldDB" id="A0A2P6VSB4"/>
<keyword evidence="3" id="KW-0732">Signal</keyword>
<dbReference type="Pfam" id="PF00710">
    <property type="entry name" value="Asparaginase"/>
    <property type="match status" value="1"/>
</dbReference>
<dbReference type="Proteomes" id="UP000239649">
    <property type="component" value="Unassembled WGS sequence"/>
</dbReference>
<organism evidence="5 6">
    <name type="scientific">Micractinium conductrix</name>
    <dbReference type="NCBI Taxonomy" id="554055"/>
    <lineage>
        <taxon>Eukaryota</taxon>
        <taxon>Viridiplantae</taxon>
        <taxon>Chlorophyta</taxon>
        <taxon>core chlorophytes</taxon>
        <taxon>Trebouxiophyceae</taxon>
        <taxon>Chlorellales</taxon>
        <taxon>Chlorellaceae</taxon>
        <taxon>Chlorella clade</taxon>
        <taxon>Micractinium</taxon>
    </lineage>
</organism>
<dbReference type="InterPro" id="IPR036152">
    <property type="entry name" value="Asp/glu_Ase-like_sf"/>
</dbReference>
<gene>
    <name evidence="5" type="primary">g66</name>
    <name evidence="5" type="ORF">C2E20_0066</name>
</gene>
<dbReference type="Gene3D" id="3.40.50.1170">
    <property type="entry name" value="L-asparaginase, N-terminal domain"/>
    <property type="match status" value="1"/>
</dbReference>
<protein>
    <recommendedName>
        <fullName evidence="1">asparaginase</fullName>
        <ecNumber evidence="1">3.5.1.1</ecNumber>
    </recommendedName>
</protein>
<dbReference type="SMART" id="SM00870">
    <property type="entry name" value="Asparaginase"/>
    <property type="match status" value="1"/>
</dbReference>
<dbReference type="PIRSF" id="PIRSF500176">
    <property type="entry name" value="L_ASNase"/>
    <property type="match status" value="1"/>
</dbReference>
<dbReference type="SUPFAM" id="SSF53774">
    <property type="entry name" value="Glutaminase/Asparaginase"/>
    <property type="match status" value="1"/>
</dbReference>
<proteinExistence type="predicted"/>
<dbReference type="GO" id="GO:0009066">
    <property type="term" value="P:aspartate family amino acid metabolic process"/>
    <property type="evidence" value="ECO:0007669"/>
    <property type="project" value="UniProtKB-ARBA"/>
</dbReference>
<evidence type="ECO:0000313" key="5">
    <source>
        <dbReference type="EMBL" id="PSC76983.1"/>
    </source>
</evidence>
<dbReference type="OrthoDB" id="542841at2759"/>
<dbReference type="Gene3D" id="3.40.50.40">
    <property type="match status" value="1"/>
</dbReference>
<dbReference type="EMBL" id="LHPF02000001">
    <property type="protein sequence ID" value="PSC76983.1"/>
    <property type="molecule type" value="Genomic_DNA"/>
</dbReference>
<evidence type="ECO:0000259" key="4">
    <source>
        <dbReference type="Pfam" id="PF00710"/>
    </source>
</evidence>
<comment type="caution">
    <text evidence="5">The sequence shown here is derived from an EMBL/GenBank/DDBJ whole genome shotgun (WGS) entry which is preliminary data.</text>
</comment>
<feature type="domain" description="L-asparaginase N-terminal" evidence="4">
    <location>
        <begin position="1"/>
        <end position="98"/>
    </location>
</feature>
<dbReference type="PROSITE" id="PS51732">
    <property type="entry name" value="ASN_GLN_ASE_3"/>
    <property type="match status" value="1"/>
</dbReference>
<dbReference type="STRING" id="554055.A0A2P6VSB4"/>
<dbReference type="InterPro" id="IPR037152">
    <property type="entry name" value="L-asparaginase_N_sf"/>
</dbReference>
<sequence length="270" mass="28061">MLSTALAAAGKLLCLTGAMLPADQLGADGPANLRDAIQIAGDAGVRRLAGGSVLLALNQRIHLAQYVRKADSSLTGAFHSHPGPIGEVRGGRPLLYYAPVPPPQLLAPAPVQQQQQQQQGEPSAAQDQQQQQQPSAGAAPSWLPHAAFQRVRGGALAGQRVAIWTLTAGALSPPEALLQQLDGLVLAGSGTGSLSAATLGALAPWTAHLPCVVASRCGCGANHDDFCYRGSLEKYENRGFILRGGYEELNPLQARALLVMRLAALGRALV</sequence>
<dbReference type="InterPro" id="IPR027473">
    <property type="entry name" value="L-asparaginase_C"/>
</dbReference>
<name>A0A2P6VSB4_9CHLO</name>
<keyword evidence="6" id="KW-1185">Reference proteome</keyword>
<accession>A0A2P6VSB4</accession>
<evidence type="ECO:0000256" key="1">
    <source>
        <dbReference type="ARBA" id="ARBA00012920"/>
    </source>
</evidence>
<feature type="region of interest" description="Disordered" evidence="2">
    <location>
        <begin position="109"/>
        <end position="139"/>
    </location>
</feature>
<dbReference type="PIRSF" id="PIRSF001220">
    <property type="entry name" value="L-ASNase_gatD"/>
    <property type="match status" value="1"/>
</dbReference>
<feature type="chain" id="PRO_5015149975" description="asparaginase" evidence="3">
    <location>
        <begin position="19"/>
        <end position="270"/>
    </location>
</feature>